<gene>
    <name evidence="2" type="ORF">PCOR1329_LOCUS30779</name>
</gene>
<evidence type="ECO:0000313" key="3">
    <source>
        <dbReference type="Proteomes" id="UP001189429"/>
    </source>
</evidence>
<accession>A0ABN9SM99</accession>
<organism evidence="2 3">
    <name type="scientific">Prorocentrum cordatum</name>
    <dbReference type="NCBI Taxonomy" id="2364126"/>
    <lineage>
        <taxon>Eukaryota</taxon>
        <taxon>Sar</taxon>
        <taxon>Alveolata</taxon>
        <taxon>Dinophyceae</taxon>
        <taxon>Prorocentrales</taxon>
        <taxon>Prorocentraceae</taxon>
        <taxon>Prorocentrum</taxon>
    </lineage>
</organism>
<dbReference type="EMBL" id="CAUYUJ010011936">
    <property type="protein sequence ID" value="CAK0832931.1"/>
    <property type="molecule type" value="Genomic_DNA"/>
</dbReference>
<proteinExistence type="predicted"/>
<dbReference type="Proteomes" id="UP001189429">
    <property type="component" value="Unassembled WGS sequence"/>
</dbReference>
<keyword evidence="3" id="KW-1185">Reference proteome</keyword>
<comment type="caution">
    <text evidence="2">The sequence shown here is derived from an EMBL/GenBank/DDBJ whole genome shotgun (WGS) entry which is preliminary data.</text>
</comment>
<sequence length="793" mass="86730">MAALALAKRGSNFDQLIFFWGAGGVGLSLATARLDAVLGRSNQKYLDPQVFYLDEEMRKTVESLRGTIVLTAQEMPEGLRKSFREELFKKLASADGIFGGLPYQISTQIIYLVGWRCMELNELITFDAVTEGAFHAIYRRSLLIKIYARFVDAEFIGRALPDAEKYGTFPRALGLKPFMQSGPAIAAGLQRQQGFERKYGEAASRSVIDDYCQRGGDNGIMEKHMRQARLLPGPSRPKPGGQSSAAAPPPGVDFEVGAGASQDAQMPERKFDALTFSYFKHLHTVQIQGLPERKTTVWQAMGSAGRVKAGAQGKAKDRLLPKLSFARKFIDVAPTPSLEGPTALPEQWGRAALQRYASGNACRKRNVEIMVAVLGSVSKQRGRRSRANTAEAGSDAHLREIGVPIQAAEATLGAMLGGARERPTVAAAEQPDAKRRKIAVKKSFSAGSDLAERAAPCVYKRTAARRFADVPAAQGCPTRVLHPMLQGTVNLDVHCAVLPIAWQLVEKMDLAEKNMFEEELTLLKQLAEDRDEILQKELKSMGRQVAKRFVLETIGWSGTFDVDAEPFAKKLQRVSRVLRWVACSALPDACESFCSDAEQRDDREKEKWPEGQTFSTFYQRAEDYILRQWQTWVPMQPVAHLSLHFDGVRVSRGAVFAKHATAADYAADASAYIAQETDFVVKIKEQTHPTIAQALMSCGAWRPLEAAAAPGDLLRPGSGILLALWRCGATSVESNAAGVEKGRTYAECCLGHKFSMKLAVTFHVDLYPAAQAQAPDEGDGDAGPLAGLSGMMA</sequence>
<feature type="region of interest" description="Disordered" evidence="1">
    <location>
        <begin position="230"/>
        <end position="264"/>
    </location>
</feature>
<protein>
    <submittedName>
        <fullName evidence="2">Uncharacterized protein</fullName>
    </submittedName>
</protein>
<evidence type="ECO:0000313" key="2">
    <source>
        <dbReference type="EMBL" id="CAK0832931.1"/>
    </source>
</evidence>
<reference evidence="2" key="1">
    <citation type="submission" date="2023-10" db="EMBL/GenBank/DDBJ databases">
        <authorList>
            <person name="Chen Y."/>
            <person name="Shah S."/>
            <person name="Dougan E. K."/>
            <person name="Thang M."/>
            <person name="Chan C."/>
        </authorList>
    </citation>
    <scope>NUCLEOTIDE SEQUENCE [LARGE SCALE GENOMIC DNA]</scope>
</reference>
<evidence type="ECO:0000256" key="1">
    <source>
        <dbReference type="SAM" id="MobiDB-lite"/>
    </source>
</evidence>
<name>A0ABN9SM99_9DINO</name>